<dbReference type="Proteomes" id="UP000295357">
    <property type="component" value="Unassembled WGS sequence"/>
</dbReference>
<protein>
    <submittedName>
        <fullName evidence="1">Uncharacterized protein</fullName>
    </submittedName>
</protein>
<evidence type="ECO:0000313" key="2">
    <source>
        <dbReference type="Proteomes" id="UP000295357"/>
    </source>
</evidence>
<organism evidence="1 2">
    <name type="scientific">Roseateles asaccharophilus</name>
    <dbReference type="NCBI Taxonomy" id="582607"/>
    <lineage>
        <taxon>Bacteria</taxon>
        <taxon>Pseudomonadati</taxon>
        <taxon>Pseudomonadota</taxon>
        <taxon>Betaproteobacteria</taxon>
        <taxon>Burkholderiales</taxon>
        <taxon>Sphaerotilaceae</taxon>
        <taxon>Roseateles</taxon>
    </lineage>
</organism>
<dbReference type="RefSeq" id="WP_133601880.1">
    <property type="nucleotide sequence ID" value="NZ_JAUFPJ010000001.1"/>
</dbReference>
<proteinExistence type="predicted"/>
<accession>A0A4R6NAK6</accession>
<comment type="caution">
    <text evidence="1">The sequence shown here is derived from an EMBL/GenBank/DDBJ whole genome shotgun (WGS) entry which is preliminary data.</text>
</comment>
<sequence length="73" mass="8518">MNSFDRSTSTTTGMWRVVFYERRGYRIHMDRTGPWLPSKSQAQHWANWFGQLGYHVALQDQMGGMERLSPGLP</sequence>
<gene>
    <name evidence="1" type="ORF">DFR39_101427</name>
</gene>
<dbReference type="EMBL" id="SNXE01000001">
    <property type="protein sequence ID" value="TDP12953.1"/>
    <property type="molecule type" value="Genomic_DNA"/>
</dbReference>
<name>A0A4R6NAK6_9BURK</name>
<dbReference type="AlphaFoldDB" id="A0A4R6NAK6"/>
<evidence type="ECO:0000313" key="1">
    <source>
        <dbReference type="EMBL" id="TDP12953.1"/>
    </source>
</evidence>
<dbReference type="OrthoDB" id="9182641at2"/>
<reference evidence="1 2" key="1">
    <citation type="submission" date="2019-03" db="EMBL/GenBank/DDBJ databases">
        <title>Genomic Encyclopedia of Type Strains, Phase IV (KMG-IV): sequencing the most valuable type-strain genomes for metagenomic binning, comparative biology and taxonomic classification.</title>
        <authorList>
            <person name="Goeker M."/>
        </authorList>
    </citation>
    <scope>NUCLEOTIDE SEQUENCE [LARGE SCALE GENOMIC DNA]</scope>
    <source>
        <strain evidence="1 2">DSM 25082</strain>
    </source>
</reference>
<keyword evidence="2" id="KW-1185">Reference proteome</keyword>